<protein>
    <recommendedName>
        <fullName evidence="3">SnoaL-like domain-containing protein</fullName>
    </recommendedName>
</protein>
<evidence type="ECO:0000313" key="1">
    <source>
        <dbReference type="EMBL" id="MFI6497095.1"/>
    </source>
</evidence>
<evidence type="ECO:0008006" key="3">
    <source>
        <dbReference type="Google" id="ProtNLM"/>
    </source>
</evidence>
<organism evidence="1 2">
    <name type="scientific">Nonomuraea typhae</name>
    <dbReference type="NCBI Taxonomy" id="2603600"/>
    <lineage>
        <taxon>Bacteria</taxon>
        <taxon>Bacillati</taxon>
        <taxon>Actinomycetota</taxon>
        <taxon>Actinomycetes</taxon>
        <taxon>Streptosporangiales</taxon>
        <taxon>Streptosporangiaceae</taxon>
        <taxon>Nonomuraea</taxon>
    </lineage>
</organism>
<gene>
    <name evidence="1" type="ORF">ACIBG2_06925</name>
</gene>
<name>A0ABW7YMH0_9ACTN</name>
<dbReference type="Proteomes" id="UP001612741">
    <property type="component" value="Unassembled WGS sequence"/>
</dbReference>
<accession>A0ABW7YMH0</accession>
<sequence>MNTTTRGIAEDLLLVLRRLNQADDQRLAHDPGPYGHARHALIAIMETGGWGPGHANEAIQHAMQEGCTLFDAMFATRADESGTAINGSRTENIVITEIGDELVQQIADAIGEHFSGDRNYWPQVMDADWDGTGGRVIVWEYGVEDWTFLARHGGQSDYSPIDYKPVPLPAGVWVEAVNHTALRVLPRT</sequence>
<proteinExistence type="predicted"/>
<reference evidence="1 2" key="1">
    <citation type="submission" date="2024-10" db="EMBL/GenBank/DDBJ databases">
        <title>The Natural Products Discovery Center: Release of the First 8490 Sequenced Strains for Exploring Actinobacteria Biosynthetic Diversity.</title>
        <authorList>
            <person name="Kalkreuter E."/>
            <person name="Kautsar S.A."/>
            <person name="Yang D."/>
            <person name="Bader C.D."/>
            <person name="Teijaro C.N."/>
            <person name="Fluegel L."/>
            <person name="Davis C.M."/>
            <person name="Simpson J.R."/>
            <person name="Lauterbach L."/>
            <person name="Steele A.D."/>
            <person name="Gui C."/>
            <person name="Meng S."/>
            <person name="Li G."/>
            <person name="Viehrig K."/>
            <person name="Ye F."/>
            <person name="Su P."/>
            <person name="Kiefer A.F."/>
            <person name="Nichols A."/>
            <person name="Cepeda A.J."/>
            <person name="Yan W."/>
            <person name="Fan B."/>
            <person name="Jiang Y."/>
            <person name="Adhikari A."/>
            <person name="Zheng C.-J."/>
            <person name="Schuster L."/>
            <person name="Cowan T.M."/>
            <person name="Smanski M.J."/>
            <person name="Chevrette M.G."/>
            <person name="De Carvalho L.P.S."/>
            <person name="Shen B."/>
        </authorList>
    </citation>
    <scope>NUCLEOTIDE SEQUENCE [LARGE SCALE GENOMIC DNA]</scope>
    <source>
        <strain evidence="1 2">NPDC050545</strain>
    </source>
</reference>
<comment type="caution">
    <text evidence="1">The sequence shown here is derived from an EMBL/GenBank/DDBJ whole genome shotgun (WGS) entry which is preliminary data.</text>
</comment>
<dbReference type="RefSeq" id="WP_397079706.1">
    <property type="nucleotide sequence ID" value="NZ_JBITGY010000002.1"/>
</dbReference>
<evidence type="ECO:0000313" key="2">
    <source>
        <dbReference type="Proteomes" id="UP001612741"/>
    </source>
</evidence>
<keyword evidence="2" id="KW-1185">Reference proteome</keyword>
<dbReference type="EMBL" id="JBITGY010000002">
    <property type="protein sequence ID" value="MFI6497095.1"/>
    <property type="molecule type" value="Genomic_DNA"/>
</dbReference>